<feature type="domain" description="ABC transporter" evidence="1">
    <location>
        <begin position="3"/>
        <end position="179"/>
    </location>
</feature>
<dbReference type="InterPro" id="IPR003439">
    <property type="entry name" value="ABC_transporter-like_ATP-bd"/>
</dbReference>
<gene>
    <name evidence="2" type="ORF">Hs30E_20760</name>
</gene>
<dbReference type="EMBL" id="BLLI01000136">
    <property type="protein sequence ID" value="GFH43480.1"/>
    <property type="molecule type" value="Genomic_DNA"/>
</dbReference>
<name>A0A6A0BDF5_9LACT</name>
<evidence type="ECO:0000259" key="1">
    <source>
        <dbReference type="PROSITE" id="PS50893"/>
    </source>
</evidence>
<reference evidence="2 3" key="1">
    <citation type="submission" date="2020-02" db="EMBL/GenBank/DDBJ databases">
        <title>Draft genome sequence of Lactococcus sp. Hs30E4-3.</title>
        <authorList>
            <person name="Noda S."/>
            <person name="Yuki M."/>
            <person name="Ohkuma M."/>
        </authorList>
    </citation>
    <scope>NUCLEOTIDE SEQUENCE [LARGE SCALE GENOMIC DNA]</scope>
    <source>
        <strain evidence="2 3">Hs30E4-3</strain>
    </source>
</reference>
<protein>
    <recommendedName>
        <fullName evidence="1">ABC transporter domain-containing protein</fullName>
    </recommendedName>
</protein>
<dbReference type="SUPFAM" id="SSF52540">
    <property type="entry name" value="P-loop containing nucleoside triphosphate hydrolases"/>
    <property type="match status" value="1"/>
</dbReference>
<dbReference type="InterPro" id="IPR039421">
    <property type="entry name" value="Type_1_exporter"/>
</dbReference>
<dbReference type="PANTHER" id="PTHR43394">
    <property type="entry name" value="ATP-DEPENDENT PERMEASE MDL1, MITOCHONDRIAL"/>
    <property type="match status" value="1"/>
</dbReference>
<sequence>MYIGNQDIQEINLNYWRKQIGFVGQDIMIFSGTIRDNVVYGLDKNYSDDNLWAALELANAKKFVSDMTNGLDTEVGEHGSRLSGGQRQRLAIARAFLREPKILILDEATASLDSESESMIQKSLGKLMKGRTTLVIAHRLSTIISADLIYFIEDGAISGVGNHDYLINNHKLYKEYVDIQLKN</sequence>
<dbReference type="GO" id="GO:0090374">
    <property type="term" value="P:oligopeptide export from mitochondrion"/>
    <property type="evidence" value="ECO:0007669"/>
    <property type="project" value="TreeGrafter"/>
</dbReference>
<evidence type="ECO:0000313" key="3">
    <source>
        <dbReference type="Proteomes" id="UP000480303"/>
    </source>
</evidence>
<dbReference type="PROSITE" id="PS50893">
    <property type="entry name" value="ABC_TRANSPORTER_2"/>
    <property type="match status" value="1"/>
</dbReference>
<accession>A0A6A0BDF5</accession>
<dbReference type="InterPro" id="IPR027417">
    <property type="entry name" value="P-loop_NTPase"/>
</dbReference>
<dbReference type="GO" id="GO:0016887">
    <property type="term" value="F:ATP hydrolysis activity"/>
    <property type="evidence" value="ECO:0007669"/>
    <property type="project" value="InterPro"/>
</dbReference>
<dbReference type="Gene3D" id="3.40.50.300">
    <property type="entry name" value="P-loop containing nucleotide triphosphate hydrolases"/>
    <property type="match status" value="1"/>
</dbReference>
<evidence type="ECO:0000313" key="2">
    <source>
        <dbReference type="EMBL" id="GFH43480.1"/>
    </source>
</evidence>
<dbReference type="GO" id="GO:0005524">
    <property type="term" value="F:ATP binding"/>
    <property type="evidence" value="ECO:0007669"/>
    <property type="project" value="InterPro"/>
</dbReference>
<keyword evidence="3" id="KW-1185">Reference proteome</keyword>
<dbReference type="InterPro" id="IPR017871">
    <property type="entry name" value="ABC_transporter-like_CS"/>
</dbReference>
<dbReference type="PANTHER" id="PTHR43394:SF1">
    <property type="entry name" value="ATP-BINDING CASSETTE SUB-FAMILY B MEMBER 10, MITOCHONDRIAL"/>
    <property type="match status" value="1"/>
</dbReference>
<dbReference type="AlphaFoldDB" id="A0A6A0BDF5"/>
<dbReference type="GO" id="GO:0015421">
    <property type="term" value="F:ABC-type oligopeptide transporter activity"/>
    <property type="evidence" value="ECO:0007669"/>
    <property type="project" value="TreeGrafter"/>
</dbReference>
<dbReference type="PROSITE" id="PS00211">
    <property type="entry name" value="ABC_TRANSPORTER_1"/>
    <property type="match status" value="1"/>
</dbReference>
<comment type="caution">
    <text evidence="2">The sequence shown here is derived from an EMBL/GenBank/DDBJ whole genome shotgun (WGS) entry which is preliminary data.</text>
</comment>
<dbReference type="Proteomes" id="UP000480303">
    <property type="component" value="Unassembled WGS sequence"/>
</dbReference>
<proteinExistence type="predicted"/>
<organism evidence="2 3">
    <name type="scientific">Pseudolactococcus hodotermopsidis</name>
    <dbReference type="NCBI Taxonomy" id="2709157"/>
    <lineage>
        <taxon>Bacteria</taxon>
        <taxon>Bacillati</taxon>
        <taxon>Bacillota</taxon>
        <taxon>Bacilli</taxon>
        <taxon>Lactobacillales</taxon>
        <taxon>Streptococcaceae</taxon>
        <taxon>Pseudolactococcus</taxon>
    </lineage>
</organism>
<dbReference type="Pfam" id="PF00005">
    <property type="entry name" value="ABC_tran"/>
    <property type="match status" value="1"/>
</dbReference>